<comment type="caution">
    <text evidence="1">The sequence shown here is derived from an EMBL/GenBank/DDBJ whole genome shotgun (WGS) entry which is preliminary data.</text>
</comment>
<dbReference type="PANTHER" id="PTHR32305">
    <property type="match status" value="1"/>
</dbReference>
<protein>
    <submittedName>
        <fullName evidence="1">RHS repeat-associated core domain-containing protein</fullName>
    </submittedName>
</protein>
<dbReference type="PANTHER" id="PTHR32305:SF15">
    <property type="entry name" value="PROTEIN RHSA-RELATED"/>
    <property type="match status" value="1"/>
</dbReference>
<dbReference type="NCBIfam" id="TIGR03696">
    <property type="entry name" value="Rhs_assc_core"/>
    <property type="match status" value="1"/>
</dbReference>
<keyword evidence="2" id="KW-1185">Reference proteome</keyword>
<reference evidence="1 2" key="1">
    <citation type="submission" date="2019-08" db="EMBL/GenBank/DDBJ databases">
        <title>Lewinella sp. strain SSH13 Genome sequencing and assembly.</title>
        <authorList>
            <person name="Kim I."/>
        </authorList>
    </citation>
    <scope>NUCLEOTIDE SEQUENCE [LARGE SCALE GENOMIC DNA]</scope>
    <source>
        <strain evidence="1 2">SSH13</strain>
    </source>
</reference>
<dbReference type="AlphaFoldDB" id="A0A5C7FG42"/>
<dbReference type="Gene3D" id="2.180.10.10">
    <property type="entry name" value="RHS repeat-associated core"/>
    <property type="match status" value="1"/>
</dbReference>
<accession>A0A5C7FG42</accession>
<dbReference type="InterPro" id="IPR050708">
    <property type="entry name" value="T6SS_VgrG/RHS"/>
</dbReference>
<dbReference type="OrthoDB" id="2972467at2"/>
<proteinExistence type="predicted"/>
<name>A0A5C7FG42_9BACT</name>
<evidence type="ECO:0000313" key="2">
    <source>
        <dbReference type="Proteomes" id="UP000321907"/>
    </source>
</evidence>
<dbReference type="Proteomes" id="UP000321907">
    <property type="component" value="Unassembled WGS sequence"/>
</dbReference>
<evidence type="ECO:0000313" key="1">
    <source>
        <dbReference type="EMBL" id="TXF90214.1"/>
    </source>
</evidence>
<gene>
    <name evidence="1" type="ORF">FUA23_06755</name>
</gene>
<sequence length="326" mass="34695">MFSPIALSCSPVKPLRPFIITGLTFRADGADAIQIDYAADYYPYGKILREYKACNQNRYLSTHHERDKDTGYDNRGARLYDSEIGRFLGVDPLADHPNQIMMSPYQYVWGNPVSLTDPDGECPWCLGALVGGGVEIISQMTTNLATGKPILDIDYYDVAQSTITGALTGGISTLTATVKVARIAKVALVVTDELAKASTDVTFSDGEIKVESLANGSKAASDVAVEASISLLTGKVSDAAGAKLGDAVNAGLRSTARSAANKIKKFRPGSNNHTQAVAREGKIQGLQSANAETMTSATGIFADTMKEPVTNKAKAMFNQAIGKDEK</sequence>
<organism evidence="1 2">
    <name type="scientific">Neolewinella aurantiaca</name>
    <dbReference type="NCBI Taxonomy" id="2602767"/>
    <lineage>
        <taxon>Bacteria</taxon>
        <taxon>Pseudomonadati</taxon>
        <taxon>Bacteroidota</taxon>
        <taxon>Saprospiria</taxon>
        <taxon>Saprospirales</taxon>
        <taxon>Lewinellaceae</taxon>
        <taxon>Neolewinella</taxon>
    </lineage>
</organism>
<dbReference type="EMBL" id="VOXD01000008">
    <property type="protein sequence ID" value="TXF90214.1"/>
    <property type="molecule type" value="Genomic_DNA"/>
</dbReference>
<dbReference type="InterPro" id="IPR022385">
    <property type="entry name" value="Rhs_assc_core"/>
</dbReference>